<dbReference type="Proteomes" id="UP000290189">
    <property type="component" value="Unassembled WGS sequence"/>
</dbReference>
<dbReference type="Gene3D" id="3.30.780.10">
    <property type="entry name" value="SUI1-like domain"/>
    <property type="match status" value="1"/>
</dbReference>
<dbReference type="InterPro" id="IPR007740">
    <property type="entry name" value="Ribosomal_mL49"/>
</dbReference>
<dbReference type="Pfam" id="PF05046">
    <property type="entry name" value="Img2"/>
    <property type="match status" value="1"/>
</dbReference>
<evidence type="ECO:0000313" key="1">
    <source>
        <dbReference type="EMBL" id="CEO97984.1"/>
    </source>
</evidence>
<dbReference type="InterPro" id="IPR036877">
    <property type="entry name" value="SUI1_dom_sf"/>
</dbReference>
<dbReference type="EMBL" id="OVEO01000009">
    <property type="protein sequence ID" value="SPQ98198.1"/>
    <property type="molecule type" value="Genomic_DNA"/>
</dbReference>
<keyword evidence="2" id="KW-0496">Mitochondrion</keyword>
<gene>
    <name evidence="1" type="ORF">PBRA_006098</name>
    <name evidence="2" type="ORF">PLBR_LOCUS5413</name>
</gene>
<dbReference type="GO" id="GO:0003743">
    <property type="term" value="F:translation initiation factor activity"/>
    <property type="evidence" value="ECO:0007669"/>
    <property type="project" value="InterPro"/>
</dbReference>
<accession>A0A0G4IS38</accession>
<evidence type="ECO:0000313" key="4">
    <source>
        <dbReference type="Proteomes" id="UP000290189"/>
    </source>
</evidence>
<keyword evidence="3" id="KW-1185">Reference proteome</keyword>
<evidence type="ECO:0000313" key="2">
    <source>
        <dbReference type="EMBL" id="SPQ98198.1"/>
    </source>
</evidence>
<dbReference type="AlphaFoldDB" id="A0A0G4IS38"/>
<protein>
    <submittedName>
        <fullName evidence="1">Uncharacterized protein</fullName>
    </submittedName>
</protein>
<dbReference type="GO" id="GO:0003735">
    <property type="term" value="F:structural constituent of ribosome"/>
    <property type="evidence" value="ECO:0007669"/>
    <property type="project" value="InterPro"/>
</dbReference>
<name>A0A0G4IS38_PLABS</name>
<dbReference type="GO" id="GO:0005840">
    <property type="term" value="C:ribosome"/>
    <property type="evidence" value="ECO:0007669"/>
    <property type="project" value="InterPro"/>
</dbReference>
<geneLocation type="mitochondrion" evidence="2"/>
<dbReference type="SUPFAM" id="SSF55159">
    <property type="entry name" value="eIF1-like"/>
    <property type="match status" value="1"/>
</dbReference>
<organism evidence="1 3">
    <name type="scientific">Plasmodiophora brassicae</name>
    <name type="common">Clubroot disease agent</name>
    <dbReference type="NCBI Taxonomy" id="37360"/>
    <lineage>
        <taxon>Eukaryota</taxon>
        <taxon>Sar</taxon>
        <taxon>Rhizaria</taxon>
        <taxon>Endomyxa</taxon>
        <taxon>Phytomyxea</taxon>
        <taxon>Plasmodiophorida</taxon>
        <taxon>Plasmodiophoridae</taxon>
        <taxon>Plasmodiophora</taxon>
    </lineage>
</organism>
<dbReference type="EMBL" id="CDSF01000081">
    <property type="protein sequence ID" value="CEO97984.1"/>
    <property type="molecule type" value="Genomic_DNA"/>
</dbReference>
<evidence type="ECO:0000313" key="3">
    <source>
        <dbReference type="Proteomes" id="UP000039324"/>
    </source>
</evidence>
<dbReference type="Proteomes" id="UP000039324">
    <property type="component" value="Unassembled WGS sequence"/>
</dbReference>
<proteinExistence type="predicted"/>
<reference evidence="2 4" key="2">
    <citation type="submission" date="2018-03" db="EMBL/GenBank/DDBJ databases">
        <authorList>
            <person name="Fogelqvist J."/>
        </authorList>
    </citation>
    <scope>NUCLEOTIDE SEQUENCE [LARGE SCALE GENOMIC DNA]</scope>
</reference>
<reference evidence="1 3" key="1">
    <citation type="submission" date="2015-02" db="EMBL/GenBank/DDBJ databases">
        <authorList>
            <person name="Chooi Y.-H."/>
        </authorList>
    </citation>
    <scope>NUCLEOTIDE SEQUENCE [LARGE SCALE GENOMIC DNA]</scope>
    <source>
        <strain evidence="1">E3</strain>
    </source>
</reference>
<sequence>MHSASGALRGALSSAMLHALRASRAAFSTSAAALSTRPFHVQRTPLGFLPVYLETTSRVDRIIGKYVTIVRAVQGDVATFEGLLKDEFGNIAVSSTWRPESNTHDLQIQGNYREEFVDLLTRMGF</sequence>